<dbReference type="EMBL" id="BDSP01000118">
    <property type="protein sequence ID" value="GAX17601.1"/>
    <property type="molecule type" value="Genomic_DNA"/>
</dbReference>
<proteinExistence type="predicted"/>
<dbReference type="AlphaFoldDB" id="A0A1Z5JV26"/>
<comment type="caution">
    <text evidence="2">The sequence shown here is derived from an EMBL/GenBank/DDBJ whole genome shotgun (WGS) entry which is preliminary data.</text>
</comment>
<dbReference type="Proteomes" id="UP000198406">
    <property type="component" value="Unassembled WGS sequence"/>
</dbReference>
<evidence type="ECO:0000313" key="3">
    <source>
        <dbReference type="Proteomes" id="UP000198406"/>
    </source>
</evidence>
<accession>A0A1Z5JV26</accession>
<protein>
    <submittedName>
        <fullName evidence="2">Uncharacterized protein</fullName>
    </submittedName>
</protein>
<evidence type="ECO:0000313" key="2">
    <source>
        <dbReference type="EMBL" id="GAX17601.1"/>
    </source>
</evidence>
<feature type="region of interest" description="Disordered" evidence="1">
    <location>
        <begin position="448"/>
        <end position="467"/>
    </location>
</feature>
<name>A0A1Z5JV26_FISSO</name>
<dbReference type="OrthoDB" id="49105at2759"/>
<organism evidence="2 3">
    <name type="scientific">Fistulifera solaris</name>
    <name type="common">Oleaginous diatom</name>
    <dbReference type="NCBI Taxonomy" id="1519565"/>
    <lineage>
        <taxon>Eukaryota</taxon>
        <taxon>Sar</taxon>
        <taxon>Stramenopiles</taxon>
        <taxon>Ochrophyta</taxon>
        <taxon>Bacillariophyta</taxon>
        <taxon>Bacillariophyceae</taxon>
        <taxon>Bacillariophycidae</taxon>
        <taxon>Naviculales</taxon>
        <taxon>Naviculaceae</taxon>
        <taxon>Fistulifera</taxon>
    </lineage>
</organism>
<feature type="region of interest" description="Disordered" evidence="1">
    <location>
        <begin position="1"/>
        <end position="73"/>
    </location>
</feature>
<reference evidence="2 3" key="1">
    <citation type="journal article" date="2015" name="Plant Cell">
        <title>Oil accumulation by the oleaginous diatom Fistulifera solaris as revealed by the genome and transcriptome.</title>
        <authorList>
            <person name="Tanaka T."/>
            <person name="Maeda Y."/>
            <person name="Veluchamy A."/>
            <person name="Tanaka M."/>
            <person name="Abida H."/>
            <person name="Marechal E."/>
            <person name="Bowler C."/>
            <person name="Muto M."/>
            <person name="Sunaga Y."/>
            <person name="Tanaka M."/>
            <person name="Yoshino T."/>
            <person name="Taniguchi T."/>
            <person name="Fukuda Y."/>
            <person name="Nemoto M."/>
            <person name="Matsumoto M."/>
            <person name="Wong P.S."/>
            <person name="Aburatani S."/>
            <person name="Fujibuchi W."/>
        </authorList>
    </citation>
    <scope>NUCLEOTIDE SEQUENCE [LARGE SCALE GENOMIC DNA]</scope>
    <source>
        <strain evidence="2 3">JPCC DA0580</strain>
    </source>
</reference>
<feature type="compositionally biased region" description="Basic and acidic residues" evidence="1">
    <location>
        <begin position="85"/>
        <end position="97"/>
    </location>
</feature>
<feature type="region of interest" description="Disordered" evidence="1">
    <location>
        <begin position="78"/>
        <end position="97"/>
    </location>
</feature>
<feature type="compositionally biased region" description="Low complexity" evidence="1">
    <location>
        <begin position="50"/>
        <end position="73"/>
    </location>
</feature>
<dbReference type="InParanoid" id="A0A1Z5JV26"/>
<evidence type="ECO:0000256" key="1">
    <source>
        <dbReference type="SAM" id="MobiDB-lite"/>
    </source>
</evidence>
<feature type="compositionally biased region" description="Polar residues" evidence="1">
    <location>
        <begin position="251"/>
        <end position="273"/>
    </location>
</feature>
<feature type="compositionally biased region" description="Basic and acidic residues" evidence="1">
    <location>
        <begin position="10"/>
        <end position="24"/>
    </location>
</feature>
<feature type="compositionally biased region" description="Low complexity" evidence="1">
    <location>
        <begin position="238"/>
        <end position="250"/>
    </location>
</feature>
<keyword evidence="3" id="KW-1185">Reference proteome</keyword>
<feature type="region of interest" description="Disordered" evidence="1">
    <location>
        <begin position="213"/>
        <end position="280"/>
    </location>
</feature>
<gene>
    <name evidence="2" type="ORF">FisN_18Lh257</name>
</gene>
<sequence length="467" mass="51892">MFKVKRRIRSIREKKQSRTSHEPVTDPSSSAATPQRGILKSDNSCRSSQSPNSLSIWASNSSPSASAAEEAPIQAGLPSVGSAERNNHHSLEKPRRVHFDSVRIREYERTLGDNPSCSSGAPITLGWSHGKESRVNINEYESVRQKRRDQRELTLSRVAREELLLEWGATFNEIIEAIRTNVKIKHQRRRTVNSIGTYDKLEEAMERAGRKLKKTLLPQKGSGSQQWRNNSDSKYAQSSASDSPVSSLSSEPVTGHTTAIANASDDSSQSSIRRTNHKTEQIREITVEGLHGGNPASNAVPIIVSRESFSLSRPIPSIEIPAAASCASAMSVLEDDFDEAGYDDFEDLLDPYITEEGDRMYPSEIHLVGDYDMETLTDSYAGYSMHTAEGFETLTRDQSHWRVEAGSTNSGPKVKPVFNPITIYEDGPDDPGQYPGPINHPSVEMWQRSGFQMQPPPQSSSFISRWD</sequence>
<feature type="compositionally biased region" description="Polar residues" evidence="1">
    <location>
        <begin position="221"/>
        <end position="237"/>
    </location>
</feature>